<dbReference type="Proteomes" id="UP001374893">
    <property type="component" value="Chromosome"/>
</dbReference>
<evidence type="ECO:0000259" key="3">
    <source>
        <dbReference type="Pfam" id="PF03781"/>
    </source>
</evidence>
<reference evidence="4 5" key="1">
    <citation type="submission" date="2021-06" db="EMBL/GenBank/DDBJ databases">
        <title>Complete genome of Haloferula helveola possessing various polysaccharide degrading enzymes.</title>
        <authorList>
            <person name="Takami H."/>
            <person name="Huang C."/>
            <person name="Hamasaki K."/>
        </authorList>
    </citation>
    <scope>NUCLEOTIDE SEQUENCE [LARGE SCALE GENOMIC DNA]</scope>
    <source>
        <strain evidence="4 5">CN-1</strain>
    </source>
</reference>
<dbReference type="RefSeq" id="WP_338689446.1">
    <property type="nucleotide sequence ID" value="NZ_AP024702.1"/>
</dbReference>
<dbReference type="InterPro" id="IPR042095">
    <property type="entry name" value="SUMF_sf"/>
</dbReference>
<evidence type="ECO:0000256" key="1">
    <source>
        <dbReference type="SAM" id="MobiDB-lite"/>
    </source>
</evidence>
<proteinExistence type="predicted"/>
<dbReference type="InterPro" id="IPR051043">
    <property type="entry name" value="Sulfatase_Mod_Factor_Kinase"/>
</dbReference>
<feature type="compositionally biased region" description="Basic and acidic residues" evidence="1">
    <location>
        <begin position="121"/>
        <end position="134"/>
    </location>
</feature>
<sequence>MKRIAPLLILTLPAFAEAAPEGPNPSFLPVTEQIHKKVTEKGGPKTADAMEAYTEEIPLAENAGLEMVPVPGGSFTIGSPESEEGRKEDEGPQKKLEIAPFWMGKYEVTWDLYRAFMENGKSRNKDGTLNRDSDLMTSEAPKMEDGETLPDIVSQPTPPYIPMHFEMGEGYGVDWPAIAMTQHAASKFCEWLSAQTGHYYRLPTEAEWEYACRAGTTTPWSFGDDASKLGDYAWTMDNAEFQYHKVGEKKPNPWGLYDMHGNVAEWCLDGYLSDSYAKWKDGDKNPWQVATERYPRVARGGHFFDGGPETMRSGARIASDASWKAIDPQNPKSIWYHTSNLWIGFRVVRPLETPDVKTMHLMWNTGPGPTE</sequence>
<keyword evidence="5" id="KW-1185">Reference proteome</keyword>
<evidence type="ECO:0000256" key="2">
    <source>
        <dbReference type="SAM" id="SignalP"/>
    </source>
</evidence>
<feature type="compositionally biased region" description="Basic and acidic residues" evidence="1">
    <location>
        <begin position="83"/>
        <end position="94"/>
    </location>
</feature>
<dbReference type="SUPFAM" id="SSF56436">
    <property type="entry name" value="C-type lectin-like"/>
    <property type="match status" value="1"/>
</dbReference>
<dbReference type="Pfam" id="PF03781">
    <property type="entry name" value="FGE-sulfatase"/>
    <property type="match status" value="1"/>
</dbReference>
<feature type="chain" id="PRO_5046689031" evidence="2">
    <location>
        <begin position="19"/>
        <end position="371"/>
    </location>
</feature>
<feature type="region of interest" description="Disordered" evidence="1">
    <location>
        <begin position="121"/>
        <end position="153"/>
    </location>
</feature>
<dbReference type="EMBL" id="AP024702">
    <property type="protein sequence ID" value="BCX47317.1"/>
    <property type="molecule type" value="Genomic_DNA"/>
</dbReference>
<feature type="signal peptide" evidence="2">
    <location>
        <begin position="1"/>
        <end position="18"/>
    </location>
</feature>
<dbReference type="InterPro" id="IPR016187">
    <property type="entry name" value="CTDL_fold"/>
</dbReference>
<name>A0ABM7RC99_9BACT</name>
<dbReference type="Gene3D" id="3.90.1580.10">
    <property type="entry name" value="paralog of FGE (formylglycine-generating enzyme)"/>
    <property type="match status" value="1"/>
</dbReference>
<feature type="region of interest" description="Disordered" evidence="1">
    <location>
        <begin position="71"/>
        <end position="94"/>
    </location>
</feature>
<feature type="domain" description="Sulfatase-modifying factor enzyme-like" evidence="3">
    <location>
        <begin position="66"/>
        <end position="324"/>
    </location>
</feature>
<keyword evidence="2" id="KW-0732">Signal</keyword>
<organism evidence="4 5">
    <name type="scientific">Haloferula helveola</name>
    <dbReference type="NCBI Taxonomy" id="490095"/>
    <lineage>
        <taxon>Bacteria</taxon>
        <taxon>Pseudomonadati</taxon>
        <taxon>Verrucomicrobiota</taxon>
        <taxon>Verrucomicrobiia</taxon>
        <taxon>Verrucomicrobiales</taxon>
        <taxon>Verrucomicrobiaceae</taxon>
        <taxon>Haloferula</taxon>
    </lineage>
</organism>
<accession>A0ABM7RC99</accession>
<protein>
    <submittedName>
        <fullName evidence="4">Sulphatase-modifying factor protein</fullName>
    </submittedName>
</protein>
<dbReference type="PANTHER" id="PTHR23150">
    <property type="entry name" value="SULFATASE MODIFYING FACTOR 1, 2"/>
    <property type="match status" value="1"/>
</dbReference>
<evidence type="ECO:0000313" key="5">
    <source>
        <dbReference type="Proteomes" id="UP001374893"/>
    </source>
</evidence>
<dbReference type="PANTHER" id="PTHR23150:SF19">
    <property type="entry name" value="FORMYLGLYCINE-GENERATING ENZYME"/>
    <property type="match status" value="1"/>
</dbReference>
<gene>
    <name evidence="4" type="ORF">HAHE_12250</name>
</gene>
<dbReference type="InterPro" id="IPR005532">
    <property type="entry name" value="SUMF_dom"/>
</dbReference>
<evidence type="ECO:0000313" key="4">
    <source>
        <dbReference type="EMBL" id="BCX47317.1"/>
    </source>
</evidence>